<sequence>MKTVLQEYTQQARHFTQDIDVVSYTVANNIVEELQLEVNRLTIALKEIAAMQDHDPDCSYYMEEAAKKALRGGK</sequence>
<comment type="caution">
    <text evidence="1">The sequence shown here is derived from an EMBL/GenBank/DDBJ whole genome shotgun (WGS) entry which is preliminary data.</text>
</comment>
<accession>X0U1E1</accession>
<proteinExistence type="predicted"/>
<gene>
    <name evidence="1" type="ORF">S01H1_18634</name>
</gene>
<reference evidence="1" key="1">
    <citation type="journal article" date="2014" name="Front. Microbiol.">
        <title>High frequency of phylogenetically diverse reductive dehalogenase-homologous genes in deep subseafloor sedimentary metagenomes.</title>
        <authorList>
            <person name="Kawai M."/>
            <person name="Futagami T."/>
            <person name="Toyoda A."/>
            <person name="Takaki Y."/>
            <person name="Nishi S."/>
            <person name="Hori S."/>
            <person name="Arai W."/>
            <person name="Tsubouchi T."/>
            <person name="Morono Y."/>
            <person name="Uchiyama I."/>
            <person name="Ito T."/>
            <person name="Fujiyama A."/>
            <person name="Inagaki F."/>
            <person name="Takami H."/>
        </authorList>
    </citation>
    <scope>NUCLEOTIDE SEQUENCE</scope>
    <source>
        <strain evidence="1">Expedition CK06-06</strain>
    </source>
</reference>
<dbReference type="AlphaFoldDB" id="X0U1E1"/>
<evidence type="ECO:0000313" key="1">
    <source>
        <dbReference type="EMBL" id="GAF82265.1"/>
    </source>
</evidence>
<dbReference type="EMBL" id="BARS01009979">
    <property type="protein sequence ID" value="GAF82265.1"/>
    <property type="molecule type" value="Genomic_DNA"/>
</dbReference>
<name>X0U1E1_9ZZZZ</name>
<protein>
    <submittedName>
        <fullName evidence="1">Uncharacterized protein</fullName>
    </submittedName>
</protein>
<organism evidence="1">
    <name type="scientific">marine sediment metagenome</name>
    <dbReference type="NCBI Taxonomy" id="412755"/>
    <lineage>
        <taxon>unclassified sequences</taxon>
        <taxon>metagenomes</taxon>
        <taxon>ecological metagenomes</taxon>
    </lineage>
</organism>